<dbReference type="RefSeq" id="XP_022840926.1">
    <property type="nucleotide sequence ID" value="XM_022983512.1"/>
</dbReference>
<dbReference type="Proteomes" id="UP000009170">
    <property type="component" value="Unassembled WGS sequence"/>
</dbReference>
<dbReference type="GO" id="GO:0005737">
    <property type="term" value="C:cytoplasm"/>
    <property type="evidence" value="ECO:0007669"/>
    <property type="project" value="UniProtKB-SubCell"/>
</dbReference>
<reference evidence="7" key="1">
    <citation type="journal article" date="2006" name="Proc. Natl. Acad. Sci. U.S.A.">
        <title>Genome analysis of the smallest free-living eukaryote Ostreococcus tauri unveils many unique features.</title>
        <authorList>
            <person name="Derelle E."/>
            <person name="Ferraz C."/>
            <person name="Rombauts S."/>
            <person name="Rouze P."/>
            <person name="Worden A.Z."/>
            <person name="Robbens S."/>
            <person name="Partensky F."/>
            <person name="Degroeve S."/>
            <person name="Echeynie S."/>
            <person name="Cooke R."/>
            <person name="Saeys Y."/>
            <person name="Wuyts J."/>
            <person name="Jabbari K."/>
            <person name="Bowler C."/>
            <person name="Panaud O."/>
            <person name="Piegu B."/>
            <person name="Ball S.G."/>
            <person name="Ral J.-P."/>
            <person name="Bouget F.-Y."/>
            <person name="Piganeau G."/>
            <person name="De Baets B."/>
            <person name="Picard A."/>
            <person name="Delseny M."/>
            <person name="Demaille J."/>
            <person name="Van de Peer Y."/>
            <person name="Moreau H."/>
        </authorList>
    </citation>
    <scope>NUCLEOTIDE SEQUENCE [LARGE SCALE GENOMIC DNA]</scope>
    <source>
        <strain evidence="7">OTTH 0595 / CCAP 157/2 / RCC745</strain>
    </source>
</reference>
<evidence type="ECO:0000256" key="4">
    <source>
        <dbReference type="ARBA" id="ARBA00023242"/>
    </source>
</evidence>
<reference evidence="6 7" key="2">
    <citation type="journal article" date="2014" name="BMC Genomics">
        <title>An improved genome of the model marine alga Ostreococcus tauri unfolds by assessing Illumina de novo assemblies.</title>
        <authorList>
            <person name="Blanc-Mathieu R."/>
            <person name="Verhelst B."/>
            <person name="Derelle E."/>
            <person name="Rombauts S."/>
            <person name="Bouget F.Y."/>
            <person name="Carre I."/>
            <person name="Chateau A."/>
            <person name="Eyre-Walker A."/>
            <person name="Grimsley N."/>
            <person name="Moreau H."/>
            <person name="Piegu B."/>
            <person name="Rivals E."/>
            <person name="Schackwitz W."/>
            <person name="Van de Peer Y."/>
            <person name="Piganeau G."/>
        </authorList>
    </citation>
    <scope>NUCLEOTIDE SEQUENCE [LARGE SCALE GENOMIC DNA]</scope>
    <source>
        <strain evidence="7">OTTH 0595 / CCAP 157/2 / RCC745</strain>
    </source>
</reference>
<keyword evidence="4" id="KW-0539">Nucleus</keyword>
<evidence type="ECO:0000313" key="6">
    <source>
        <dbReference type="EMBL" id="CEG01387.1"/>
    </source>
</evidence>
<dbReference type="GO" id="GO:0005634">
    <property type="term" value="C:nucleus"/>
    <property type="evidence" value="ECO:0007669"/>
    <property type="project" value="UniProtKB-SubCell"/>
</dbReference>
<keyword evidence="3" id="KW-0963">Cytoplasm</keyword>
<keyword evidence="7" id="KW-1185">Reference proteome</keyword>
<dbReference type="EMBL" id="CAID01000008">
    <property type="protein sequence ID" value="CEG01387.1"/>
    <property type="molecule type" value="Genomic_DNA"/>
</dbReference>
<dbReference type="AlphaFoldDB" id="A0A090MEJ7"/>
<evidence type="ECO:0000313" key="7">
    <source>
        <dbReference type="Proteomes" id="UP000009170"/>
    </source>
</evidence>
<dbReference type="InterPro" id="IPR045230">
    <property type="entry name" value="MBS1/2-like"/>
</dbReference>
<sequence length="71" mass="7792">MVRGAAKAIAQERNAKKHSGKDKKSEIGAGAKALKVTCPMCKLQLINHHQLKDHYASKHPKETCPPAESFQ</sequence>
<dbReference type="Gene3D" id="4.10.1050.10">
    <property type="entry name" value="At2g23090-like"/>
    <property type="match status" value="1"/>
</dbReference>
<name>A0A090MEJ7_OSTTA</name>
<dbReference type="OrthoDB" id="73348at2759"/>
<protein>
    <submittedName>
        <fullName evidence="6">Zinc finger protein 706</fullName>
    </submittedName>
</protein>
<evidence type="ECO:0000256" key="2">
    <source>
        <dbReference type="ARBA" id="ARBA00004496"/>
    </source>
</evidence>
<dbReference type="PANTHER" id="PTHR21213">
    <property type="entry name" value="GEO09665P1-RELATED"/>
    <property type="match status" value="1"/>
</dbReference>
<dbReference type="GeneID" id="9833471"/>
<gene>
    <name evidence="6" type="ORF">OT_ostta08g00990</name>
</gene>
<evidence type="ECO:0000256" key="1">
    <source>
        <dbReference type="ARBA" id="ARBA00004123"/>
    </source>
</evidence>
<evidence type="ECO:0000256" key="5">
    <source>
        <dbReference type="SAM" id="MobiDB-lite"/>
    </source>
</evidence>
<dbReference type="SUPFAM" id="SSF118359">
    <property type="entry name" value="Expressed protein At2g23090/F21P24.15"/>
    <property type="match status" value="1"/>
</dbReference>
<accession>A0A090MEJ7</accession>
<organism evidence="6 7">
    <name type="scientific">Ostreococcus tauri</name>
    <name type="common">Marine green alga</name>
    <dbReference type="NCBI Taxonomy" id="70448"/>
    <lineage>
        <taxon>Eukaryota</taxon>
        <taxon>Viridiplantae</taxon>
        <taxon>Chlorophyta</taxon>
        <taxon>Mamiellophyceae</taxon>
        <taxon>Mamiellales</taxon>
        <taxon>Bathycoccaceae</taxon>
        <taxon>Ostreococcus</taxon>
    </lineage>
</organism>
<feature type="region of interest" description="Disordered" evidence="5">
    <location>
        <begin position="1"/>
        <end position="27"/>
    </location>
</feature>
<dbReference type="InParanoid" id="A0A090MEJ7"/>
<evidence type="ECO:0000256" key="3">
    <source>
        <dbReference type="ARBA" id="ARBA00022490"/>
    </source>
</evidence>
<dbReference type="PANTHER" id="PTHR21213:SF0">
    <property type="entry name" value="ZINC FINGER PROTEIN 706"/>
    <property type="match status" value="1"/>
</dbReference>
<comment type="subcellular location">
    <subcellularLocation>
        <location evidence="2">Cytoplasm</location>
    </subcellularLocation>
    <subcellularLocation>
        <location evidence="1">Nucleus</location>
    </subcellularLocation>
</comment>
<proteinExistence type="predicted"/>
<dbReference type="InterPro" id="IPR026939">
    <property type="entry name" value="ZNF706/At2g23090_sf"/>
</dbReference>
<dbReference type="KEGG" id="ota:OT_ostta08g00990"/>
<comment type="caution">
    <text evidence="6">The sequence shown here is derived from an EMBL/GenBank/DDBJ whole genome shotgun (WGS) entry which is preliminary data.</text>
</comment>